<dbReference type="RefSeq" id="WP_194929447.1">
    <property type="nucleotide sequence ID" value="NZ_JADLZT010000001.1"/>
</dbReference>
<organism evidence="2 3">
    <name type="scientific">Lysobacter niastensis</name>
    <dbReference type="NCBI Taxonomy" id="380629"/>
    <lineage>
        <taxon>Bacteria</taxon>
        <taxon>Pseudomonadati</taxon>
        <taxon>Pseudomonadota</taxon>
        <taxon>Gammaproteobacteria</taxon>
        <taxon>Lysobacterales</taxon>
        <taxon>Lysobacteraceae</taxon>
        <taxon>Lysobacter</taxon>
    </lineage>
</organism>
<feature type="domain" description="DUF4055" evidence="1">
    <location>
        <begin position="249"/>
        <end position="385"/>
    </location>
</feature>
<reference evidence="2 3" key="1">
    <citation type="submission" date="2020-11" db="EMBL/GenBank/DDBJ databases">
        <title>Draft Genome Sequence and Secondary Metabolite Biosynthetic Potential of the Lysobacter niastensis Type strain DSM 18481.</title>
        <authorList>
            <person name="Turrini P."/>
            <person name="Artuso I."/>
            <person name="Tescari M."/>
            <person name="Lugli G.A."/>
            <person name="Frangipani E."/>
            <person name="Ventura M."/>
            <person name="Visca P."/>
        </authorList>
    </citation>
    <scope>NUCLEOTIDE SEQUENCE [LARGE SCALE GENOMIC DNA]</scope>
    <source>
        <strain evidence="2 3">DSM 18481</strain>
    </source>
</reference>
<evidence type="ECO:0000313" key="2">
    <source>
        <dbReference type="EMBL" id="MBF6022868.1"/>
    </source>
</evidence>
<evidence type="ECO:0000259" key="1">
    <source>
        <dbReference type="Pfam" id="PF13264"/>
    </source>
</evidence>
<proteinExistence type="predicted"/>
<accession>A0ABS0B3F9</accession>
<sequence length="464" mass="50688">MTTDYTHPQYDKYSPLWAKTRDACAGEDAVKAKAEVYLPNPDELCQDPVASAARYRAYLRRATYYNATGRTLAGLLGVAFSNLPQVKTSKKELLQDADGSGVGLVNQAQGVLADVMQTGRGGLLADYSAVDEVTRKRIKSVWDQEQAGVRAIVCSYSAESILTWETQGNALTRVVLLESSAVYEGGEVRYIPQLRELLLAENGYNIKVWQKHSDKGQFILKDTFAVGLKFIPFVFVGAINNDAHPDLPPLLDLANLNLAHYRNSADFEESVFLLGQPQLVFTGATQEWKEQAGSIVFGSRAAMVAPPDGDAKLLQVAPNTLAQEAMRDKEGKMQALGARLMAQTEAVKTATQSAAETKAAYSQLSLACDNVSAAYTRVLRWLETWGSGRTSGAFFAIDTQFNELTLDANAIRETVAAWQAGIVPQSDAIRLLQRLNVIDQEKTVEQVRDEIEGQGPSLNLDEAA</sequence>
<protein>
    <submittedName>
        <fullName evidence="2">DUF4055 domain-containing protein</fullName>
    </submittedName>
</protein>
<comment type="caution">
    <text evidence="2">The sequence shown here is derived from an EMBL/GenBank/DDBJ whole genome shotgun (WGS) entry which is preliminary data.</text>
</comment>
<dbReference type="InterPro" id="IPR025129">
    <property type="entry name" value="DUF4055"/>
</dbReference>
<name>A0ABS0B3F9_9GAMM</name>
<dbReference type="Pfam" id="PF13264">
    <property type="entry name" value="DUF4055"/>
    <property type="match status" value="1"/>
</dbReference>
<dbReference type="EMBL" id="JADLZT010000001">
    <property type="protein sequence ID" value="MBF6022868.1"/>
    <property type="molecule type" value="Genomic_DNA"/>
</dbReference>
<keyword evidence="3" id="KW-1185">Reference proteome</keyword>
<evidence type="ECO:0000313" key="3">
    <source>
        <dbReference type="Proteomes" id="UP001429984"/>
    </source>
</evidence>
<gene>
    <name evidence="2" type="ORF">IU514_02385</name>
</gene>
<dbReference type="Proteomes" id="UP001429984">
    <property type="component" value="Unassembled WGS sequence"/>
</dbReference>